<feature type="domain" description="PASTA" evidence="10">
    <location>
        <begin position="772"/>
        <end position="840"/>
    </location>
</feature>
<feature type="transmembrane region" description="Helical" evidence="9">
    <location>
        <begin position="12"/>
        <end position="45"/>
    </location>
</feature>
<dbReference type="SUPFAM" id="SSF53955">
    <property type="entry name" value="Lysozyme-like"/>
    <property type="match status" value="1"/>
</dbReference>
<dbReference type="Gene3D" id="1.10.3810.10">
    <property type="entry name" value="Biosynthetic peptidoglycan transglycosylase-like"/>
    <property type="match status" value="1"/>
</dbReference>
<comment type="catalytic activity">
    <reaction evidence="8">
        <text>[GlcNAc-(1-&gt;4)-Mur2Ac(oyl-L-Ala-gamma-D-Glu-L-Lys-D-Ala-D-Ala)](n)-di-trans,octa-cis-undecaprenyl diphosphate + beta-D-GlcNAc-(1-&gt;4)-Mur2Ac(oyl-L-Ala-gamma-D-Glu-L-Lys-D-Ala-D-Ala)-di-trans,octa-cis-undecaprenyl diphosphate = [GlcNAc-(1-&gt;4)-Mur2Ac(oyl-L-Ala-gamma-D-Glu-L-Lys-D-Ala-D-Ala)](n+1)-di-trans,octa-cis-undecaprenyl diphosphate + di-trans,octa-cis-undecaprenyl diphosphate + H(+)</text>
        <dbReference type="Rhea" id="RHEA:23708"/>
        <dbReference type="Rhea" id="RHEA-COMP:9602"/>
        <dbReference type="Rhea" id="RHEA-COMP:9603"/>
        <dbReference type="ChEBI" id="CHEBI:15378"/>
        <dbReference type="ChEBI" id="CHEBI:58405"/>
        <dbReference type="ChEBI" id="CHEBI:60033"/>
        <dbReference type="ChEBI" id="CHEBI:78435"/>
        <dbReference type="EC" id="2.4.99.28"/>
    </reaction>
</comment>
<evidence type="ECO:0000256" key="3">
    <source>
        <dbReference type="ARBA" id="ARBA00022676"/>
    </source>
</evidence>
<dbReference type="InterPro" id="IPR023346">
    <property type="entry name" value="Lysozyme-like_dom_sf"/>
</dbReference>
<dbReference type="GO" id="GO:0009252">
    <property type="term" value="P:peptidoglycan biosynthetic process"/>
    <property type="evidence" value="ECO:0007669"/>
    <property type="project" value="TreeGrafter"/>
</dbReference>
<dbReference type="GO" id="GO:0008955">
    <property type="term" value="F:peptidoglycan glycosyltransferase activity"/>
    <property type="evidence" value="ECO:0007669"/>
    <property type="project" value="UniProtKB-EC"/>
</dbReference>
<name>A0A6H9WKV1_9MICO</name>
<dbReference type="GO" id="GO:0030288">
    <property type="term" value="C:outer membrane-bounded periplasmic space"/>
    <property type="evidence" value="ECO:0007669"/>
    <property type="project" value="TreeGrafter"/>
</dbReference>
<dbReference type="InterPro" id="IPR012338">
    <property type="entry name" value="Beta-lactam/transpept-like"/>
</dbReference>
<comment type="caution">
    <text evidence="11">The sequence shown here is derived from an EMBL/GenBank/DDBJ whole genome shotgun (WGS) entry which is preliminary data.</text>
</comment>
<keyword evidence="2" id="KW-0645">Protease</keyword>
<keyword evidence="9" id="KW-0472">Membrane</keyword>
<dbReference type="GO" id="GO:0009002">
    <property type="term" value="F:serine-type D-Ala-D-Ala carboxypeptidase activity"/>
    <property type="evidence" value="ECO:0007669"/>
    <property type="project" value="UniProtKB-EC"/>
</dbReference>
<dbReference type="Proteomes" id="UP000431744">
    <property type="component" value="Unassembled WGS sequence"/>
</dbReference>
<dbReference type="AlphaFoldDB" id="A0A6H9WKV1"/>
<keyword evidence="6" id="KW-0511">Multifunctional enzyme</keyword>
<evidence type="ECO:0000256" key="4">
    <source>
        <dbReference type="ARBA" id="ARBA00022679"/>
    </source>
</evidence>
<evidence type="ECO:0000256" key="5">
    <source>
        <dbReference type="ARBA" id="ARBA00022801"/>
    </source>
</evidence>
<keyword evidence="4" id="KW-0808">Transferase</keyword>
<keyword evidence="12" id="KW-1185">Reference proteome</keyword>
<dbReference type="InterPro" id="IPR001460">
    <property type="entry name" value="PCN-bd_Tpept"/>
</dbReference>
<keyword evidence="9" id="KW-1133">Transmembrane helix</keyword>
<dbReference type="GO" id="GO:0008658">
    <property type="term" value="F:penicillin binding"/>
    <property type="evidence" value="ECO:0007669"/>
    <property type="project" value="InterPro"/>
</dbReference>
<dbReference type="PANTHER" id="PTHR32282:SF33">
    <property type="entry name" value="PEPTIDOGLYCAN GLYCOSYLTRANSFERASE"/>
    <property type="match status" value="1"/>
</dbReference>
<dbReference type="InterPro" id="IPR001264">
    <property type="entry name" value="Glyco_trans_51"/>
</dbReference>
<evidence type="ECO:0000256" key="1">
    <source>
        <dbReference type="ARBA" id="ARBA00022645"/>
    </source>
</evidence>
<evidence type="ECO:0000256" key="7">
    <source>
        <dbReference type="ARBA" id="ARBA00034000"/>
    </source>
</evidence>
<dbReference type="Pfam" id="PF00905">
    <property type="entry name" value="Transpeptidase"/>
    <property type="match status" value="1"/>
</dbReference>
<dbReference type="EMBL" id="WBJY01000002">
    <property type="protein sequence ID" value="KAB1648132.1"/>
    <property type="molecule type" value="Genomic_DNA"/>
</dbReference>
<evidence type="ECO:0000313" key="11">
    <source>
        <dbReference type="EMBL" id="KAB1648132.1"/>
    </source>
</evidence>
<dbReference type="RefSeq" id="WP_158029327.1">
    <property type="nucleotide sequence ID" value="NZ_BMHG01000001.1"/>
</dbReference>
<reference evidence="11 12" key="1">
    <citation type="submission" date="2019-09" db="EMBL/GenBank/DDBJ databases">
        <title>Phylogeny of genus Pseudoclavibacter and closely related genus.</title>
        <authorList>
            <person name="Li Y."/>
        </authorList>
    </citation>
    <scope>NUCLEOTIDE SEQUENCE [LARGE SCALE GENOMIC DNA]</scope>
    <source>
        <strain evidence="11 12">EGI 60007</strain>
    </source>
</reference>
<evidence type="ECO:0000313" key="12">
    <source>
        <dbReference type="Proteomes" id="UP000431744"/>
    </source>
</evidence>
<accession>A0A6H9WKV1</accession>
<dbReference type="PROSITE" id="PS51178">
    <property type="entry name" value="PASTA"/>
    <property type="match status" value="2"/>
</dbReference>
<dbReference type="CDD" id="cd06577">
    <property type="entry name" value="PASTA_pknB"/>
    <property type="match status" value="2"/>
</dbReference>
<dbReference type="InterPro" id="IPR050396">
    <property type="entry name" value="Glycosyltr_51/Transpeptidase"/>
</dbReference>
<evidence type="ECO:0000259" key="10">
    <source>
        <dbReference type="PROSITE" id="PS51178"/>
    </source>
</evidence>
<organism evidence="11 12">
    <name type="scientific">Pseudoclavibacter endophyticus</name>
    <dbReference type="NCBI Taxonomy" id="1778590"/>
    <lineage>
        <taxon>Bacteria</taxon>
        <taxon>Bacillati</taxon>
        <taxon>Actinomycetota</taxon>
        <taxon>Actinomycetes</taxon>
        <taxon>Micrococcales</taxon>
        <taxon>Microbacteriaceae</taxon>
        <taxon>Pseudoclavibacter</taxon>
    </lineage>
</organism>
<dbReference type="SMART" id="SM00740">
    <property type="entry name" value="PASTA"/>
    <property type="match status" value="2"/>
</dbReference>
<evidence type="ECO:0000256" key="2">
    <source>
        <dbReference type="ARBA" id="ARBA00022670"/>
    </source>
</evidence>
<dbReference type="PANTHER" id="PTHR32282">
    <property type="entry name" value="BINDING PROTEIN TRANSPEPTIDASE, PUTATIVE-RELATED"/>
    <property type="match status" value="1"/>
</dbReference>
<keyword evidence="3" id="KW-0328">Glycosyltransferase</keyword>
<dbReference type="Pfam" id="PF03793">
    <property type="entry name" value="PASTA"/>
    <property type="match status" value="2"/>
</dbReference>
<proteinExistence type="predicted"/>
<dbReference type="InterPro" id="IPR005543">
    <property type="entry name" value="PASTA_dom"/>
</dbReference>
<evidence type="ECO:0000256" key="8">
    <source>
        <dbReference type="ARBA" id="ARBA00049902"/>
    </source>
</evidence>
<comment type="catalytic activity">
    <reaction evidence="7">
        <text>Preferential cleavage: (Ac)2-L-Lys-D-Ala-|-D-Ala. Also transpeptidation of peptidyl-alanyl moieties that are N-acyl substituents of D-alanine.</text>
        <dbReference type="EC" id="3.4.16.4"/>
    </reaction>
</comment>
<feature type="domain" description="PASTA" evidence="10">
    <location>
        <begin position="702"/>
        <end position="768"/>
    </location>
</feature>
<keyword evidence="1" id="KW-0121">Carboxypeptidase</keyword>
<keyword evidence="5" id="KW-0378">Hydrolase</keyword>
<dbReference type="OrthoDB" id="9766909at2"/>
<dbReference type="SUPFAM" id="SSF56601">
    <property type="entry name" value="beta-lactamase/transpeptidase-like"/>
    <property type="match status" value="1"/>
</dbReference>
<evidence type="ECO:0000256" key="6">
    <source>
        <dbReference type="ARBA" id="ARBA00023268"/>
    </source>
</evidence>
<dbReference type="GO" id="GO:0006508">
    <property type="term" value="P:proteolysis"/>
    <property type="evidence" value="ECO:0007669"/>
    <property type="project" value="UniProtKB-KW"/>
</dbReference>
<dbReference type="Gene3D" id="3.30.10.20">
    <property type="match status" value="2"/>
</dbReference>
<gene>
    <name evidence="11" type="ORF">F8O04_10450</name>
</gene>
<dbReference type="InterPro" id="IPR036950">
    <property type="entry name" value="PBP_transglycosylase"/>
</dbReference>
<protein>
    <submittedName>
        <fullName evidence="11">PASTA domain-containing protein</fullName>
    </submittedName>
</protein>
<sequence length="842" mass="88317">MSASNSTASGGSIVSSLLGILGMSGIAGVLVAAMVTPLIAVVGIAANSTITLFESLPDYLEITPLQQKTELYAMSNGEPVQFAEFYAQNREEVPLDSMSEDLQDAAIATEDPRYYEHGGVDVISAARAALEVLMNTGDAGASTITMQYVRNMRIATAESIMDPAARDAAYNEAIEVSIGRKLQEMRLAIGVDKQFSKDEILQGYLNIALFGGTVYGVESAANYYFSKSAADVTLPEAASLIAMVQEPNAYRLDVPENIEPNKERRDYILSRMLDEGKITQAEHDEAVASPVEPNITQPTHGCQYAGGNAKYFCDYVRNVILNDTTFGATYEERLFNFQTKGYQIYTSLDLDLQQTAEATMESAVPAHVEGMSIGSGASMVENGTGRILAMVQNTEFDETPEAAERPGHTSVNFNTDYNYGGSTGFQTGSAYKIFTLAEWVASGRSIGATVNAQTRPFNLANFQDSCSPDAPYGGSFEFTNDGGARVGNVSVLQATTASLNTGYMAMAEQLDQCRIRDTAIALGAHRADGGMNVSYPSAVLGINEIAPLSMATAISGLANNGMSCSPIAIDRIELRDGSELTPPASDCRQAVTPDVAAAVNTALVATANGGTAAPSNPGIAPMTGKTGTNDDAVHTWVVGGTTEVGMAVWVGNATGQTSLYNVGLPRAQASQTRHVIFNEIMADAMNRYGGGQFPPANDESTRPDKATIPDLSGRTTAEAKQVLEELGFQVAIGDAVASEMPAGTVASTIPSANTQVDTGTTVTVSPSNGAAEAGTITVPNLRGMTDAEAAQALADAGFTGTIFKLTESSADVPQGQVVRSDPAADTPVAANADVMIYVSSGP</sequence>
<keyword evidence="9" id="KW-0812">Transmembrane</keyword>
<evidence type="ECO:0000256" key="9">
    <source>
        <dbReference type="SAM" id="Phobius"/>
    </source>
</evidence>
<dbReference type="Gene3D" id="3.40.710.10">
    <property type="entry name" value="DD-peptidase/beta-lactamase superfamily"/>
    <property type="match status" value="1"/>
</dbReference>
<dbReference type="Pfam" id="PF00912">
    <property type="entry name" value="Transgly"/>
    <property type="match status" value="1"/>
</dbReference>